<keyword evidence="6" id="KW-0479">Metal-binding</keyword>
<evidence type="ECO:0008006" key="12">
    <source>
        <dbReference type="Google" id="ProtNLM"/>
    </source>
</evidence>
<keyword evidence="4" id="KW-0963">Cytoplasm</keyword>
<proteinExistence type="inferred from homology"/>
<evidence type="ECO:0000256" key="3">
    <source>
        <dbReference type="ARBA" id="ARBA00011738"/>
    </source>
</evidence>
<protein>
    <recommendedName>
        <fullName evidence="12">Ferric uptake regulation protein</fullName>
    </recommendedName>
</protein>
<evidence type="ECO:0000256" key="8">
    <source>
        <dbReference type="ARBA" id="ARBA00023015"/>
    </source>
</evidence>
<dbReference type="Pfam" id="PF01475">
    <property type="entry name" value="FUR"/>
    <property type="match status" value="1"/>
</dbReference>
<evidence type="ECO:0000256" key="10">
    <source>
        <dbReference type="ARBA" id="ARBA00023163"/>
    </source>
</evidence>
<keyword evidence="8" id="KW-0805">Transcription regulation</keyword>
<dbReference type="InterPro" id="IPR036390">
    <property type="entry name" value="WH_DNA-bd_sf"/>
</dbReference>
<evidence type="ECO:0000256" key="1">
    <source>
        <dbReference type="ARBA" id="ARBA00004496"/>
    </source>
</evidence>
<dbReference type="PANTHER" id="PTHR33202">
    <property type="entry name" value="ZINC UPTAKE REGULATION PROTEIN"/>
    <property type="match status" value="1"/>
</dbReference>
<keyword evidence="5" id="KW-0678">Repressor</keyword>
<comment type="similarity">
    <text evidence="2">Belongs to the Fur family.</text>
</comment>
<sequence>MSKPDKTPAKEKFLAFLEQKNLRITSQRRAIVDTVFGTDQHFNAEQLLEWARNIDESVSRATVYRTLPLLTESGLVHEMDFGKDYKIYDPNYADHPNHNHIICDDCDKVVEFDSPQLDTLENEISQNLGFHVKTQQLRINASCDEMKKLGVCDKKDQ</sequence>
<evidence type="ECO:0000256" key="4">
    <source>
        <dbReference type="ARBA" id="ARBA00022490"/>
    </source>
</evidence>
<evidence type="ECO:0000313" key="11">
    <source>
        <dbReference type="EMBL" id="SVC97998.1"/>
    </source>
</evidence>
<name>A0A382RLY3_9ZZZZ</name>
<dbReference type="GO" id="GO:0045892">
    <property type="term" value="P:negative regulation of DNA-templated transcription"/>
    <property type="evidence" value="ECO:0007669"/>
    <property type="project" value="TreeGrafter"/>
</dbReference>
<comment type="subunit">
    <text evidence="3">Homodimer.</text>
</comment>
<dbReference type="Gene3D" id="3.30.1490.190">
    <property type="match status" value="1"/>
</dbReference>
<organism evidence="11">
    <name type="scientific">marine metagenome</name>
    <dbReference type="NCBI Taxonomy" id="408172"/>
    <lineage>
        <taxon>unclassified sequences</taxon>
        <taxon>metagenomes</taxon>
        <taxon>ecological metagenomes</taxon>
    </lineage>
</organism>
<dbReference type="InterPro" id="IPR002481">
    <property type="entry name" value="FUR"/>
</dbReference>
<dbReference type="EMBL" id="UINC01122283">
    <property type="protein sequence ID" value="SVC97998.1"/>
    <property type="molecule type" value="Genomic_DNA"/>
</dbReference>
<evidence type="ECO:0000256" key="6">
    <source>
        <dbReference type="ARBA" id="ARBA00022723"/>
    </source>
</evidence>
<keyword evidence="9" id="KW-0238">DNA-binding</keyword>
<dbReference type="GO" id="GO:0003700">
    <property type="term" value="F:DNA-binding transcription factor activity"/>
    <property type="evidence" value="ECO:0007669"/>
    <property type="project" value="InterPro"/>
</dbReference>
<evidence type="ECO:0000256" key="7">
    <source>
        <dbReference type="ARBA" id="ARBA00022833"/>
    </source>
</evidence>
<gene>
    <name evidence="11" type="ORF">METZ01_LOCUS350852</name>
</gene>
<dbReference type="GO" id="GO:0000976">
    <property type="term" value="F:transcription cis-regulatory region binding"/>
    <property type="evidence" value="ECO:0007669"/>
    <property type="project" value="TreeGrafter"/>
</dbReference>
<keyword evidence="10" id="KW-0804">Transcription</keyword>
<evidence type="ECO:0000256" key="5">
    <source>
        <dbReference type="ARBA" id="ARBA00022491"/>
    </source>
</evidence>
<dbReference type="InterPro" id="IPR036388">
    <property type="entry name" value="WH-like_DNA-bd_sf"/>
</dbReference>
<dbReference type="SUPFAM" id="SSF46785">
    <property type="entry name" value="Winged helix' DNA-binding domain"/>
    <property type="match status" value="1"/>
</dbReference>
<dbReference type="PANTHER" id="PTHR33202:SF2">
    <property type="entry name" value="FERRIC UPTAKE REGULATION PROTEIN"/>
    <property type="match status" value="1"/>
</dbReference>
<dbReference type="Gene3D" id="1.10.10.10">
    <property type="entry name" value="Winged helix-like DNA-binding domain superfamily/Winged helix DNA-binding domain"/>
    <property type="match status" value="1"/>
</dbReference>
<dbReference type="GO" id="GO:0008270">
    <property type="term" value="F:zinc ion binding"/>
    <property type="evidence" value="ECO:0007669"/>
    <property type="project" value="TreeGrafter"/>
</dbReference>
<dbReference type="AlphaFoldDB" id="A0A382RLY3"/>
<evidence type="ECO:0000256" key="2">
    <source>
        <dbReference type="ARBA" id="ARBA00007957"/>
    </source>
</evidence>
<reference evidence="11" key="1">
    <citation type="submission" date="2018-05" db="EMBL/GenBank/DDBJ databases">
        <authorList>
            <person name="Lanie J.A."/>
            <person name="Ng W.-L."/>
            <person name="Kazmierczak K.M."/>
            <person name="Andrzejewski T.M."/>
            <person name="Davidsen T.M."/>
            <person name="Wayne K.J."/>
            <person name="Tettelin H."/>
            <person name="Glass J.I."/>
            <person name="Rusch D."/>
            <person name="Podicherti R."/>
            <person name="Tsui H.-C.T."/>
            <person name="Winkler M.E."/>
        </authorList>
    </citation>
    <scope>NUCLEOTIDE SEQUENCE</scope>
</reference>
<comment type="subcellular location">
    <subcellularLocation>
        <location evidence="1">Cytoplasm</location>
    </subcellularLocation>
</comment>
<evidence type="ECO:0000256" key="9">
    <source>
        <dbReference type="ARBA" id="ARBA00023125"/>
    </source>
</evidence>
<dbReference type="CDD" id="cd07153">
    <property type="entry name" value="Fur_like"/>
    <property type="match status" value="1"/>
</dbReference>
<keyword evidence="7" id="KW-0862">Zinc</keyword>
<dbReference type="InterPro" id="IPR043135">
    <property type="entry name" value="Fur_C"/>
</dbReference>
<accession>A0A382RLY3</accession>
<dbReference type="GO" id="GO:1900376">
    <property type="term" value="P:regulation of secondary metabolite biosynthetic process"/>
    <property type="evidence" value="ECO:0007669"/>
    <property type="project" value="TreeGrafter"/>
</dbReference>
<dbReference type="GO" id="GO:0005829">
    <property type="term" value="C:cytosol"/>
    <property type="evidence" value="ECO:0007669"/>
    <property type="project" value="TreeGrafter"/>
</dbReference>